<dbReference type="HOGENOM" id="CLU_024920_1_0_5"/>
<keyword evidence="3" id="KW-1133">Transmembrane helix</keyword>
<gene>
    <name evidence="5" type="ORF">P73_1168</name>
</gene>
<dbReference type="AlphaFoldDB" id="A0A0B5DQT2"/>
<dbReference type="RefSeq" id="WP_043868870.1">
    <property type="nucleotide sequence ID" value="NZ_CP004393.1"/>
</dbReference>
<keyword evidence="6" id="KW-1185">Reference proteome</keyword>
<keyword evidence="5" id="KW-0808">Transferase</keyword>
<evidence type="ECO:0000256" key="2">
    <source>
        <dbReference type="ARBA" id="ARBA00023169"/>
    </source>
</evidence>
<sequence>MVNSLKRRNATPAQALAVSAAVPVAAEAVSRQAYRNFGKRLFDLTFLLLCAPLVVPLVLVFALMVRRDGGPAFFVQERIGRNGRAFACYKLRTMRADAEAVLEHLCRTDPEIAAEWRTYQKLATDPRITRLGKLLRATSLDELPQLLNVLRGDMSLIGPRPFLPSQMSIYAAAKGQAYFRLRPGLSGPWQVVGRGATAFADRVKFDEAYDRNLSLGHDVKLTVQSCLAVLRRTGR</sequence>
<dbReference type="InterPro" id="IPR003362">
    <property type="entry name" value="Bact_transf"/>
</dbReference>
<dbReference type="PANTHER" id="PTHR30576">
    <property type="entry name" value="COLANIC BIOSYNTHESIS UDP-GLUCOSE LIPID CARRIER TRANSFERASE"/>
    <property type="match status" value="1"/>
</dbReference>
<feature type="transmembrane region" description="Helical" evidence="3">
    <location>
        <begin position="44"/>
        <end position="65"/>
    </location>
</feature>
<dbReference type="PANTHER" id="PTHR30576:SF0">
    <property type="entry name" value="UNDECAPRENYL-PHOSPHATE N-ACETYLGALACTOSAMINYL 1-PHOSPHATE TRANSFERASE-RELATED"/>
    <property type="match status" value="1"/>
</dbReference>
<keyword evidence="2" id="KW-0270">Exopolysaccharide synthesis</keyword>
<accession>A0A0B5DQT2</accession>
<organism evidence="5 6">
    <name type="scientific">Celeribacter indicus</name>
    <dbReference type="NCBI Taxonomy" id="1208324"/>
    <lineage>
        <taxon>Bacteria</taxon>
        <taxon>Pseudomonadati</taxon>
        <taxon>Pseudomonadota</taxon>
        <taxon>Alphaproteobacteria</taxon>
        <taxon>Rhodobacterales</taxon>
        <taxon>Roseobacteraceae</taxon>
        <taxon>Celeribacter</taxon>
    </lineage>
</organism>
<keyword evidence="3" id="KW-0812">Transmembrane</keyword>
<dbReference type="EMBL" id="CP004393">
    <property type="protein sequence ID" value="AJE45883.1"/>
    <property type="molecule type" value="Genomic_DNA"/>
</dbReference>
<reference evidence="5 6" key="1">
    <citation type="journal article" date="2014" name="Int. J. Syst. Evol. Microbiol.">
        <title>Celeribacter indicus sp. nov., a polycyclic aromatic hydrocarbon-degrading bacterium from deep-sea sediment and reclassification of Huaishuia halophila as Celeribacter halophilus comb. nov.</title>
        <authorList>
            <person name="Lai Q."/>
            <person name="Cao J."/>
            <person name="Yuan J."/>
            <person name="Li F."/>
            <person name="Shao Z."/>
        </authorList>
    </citation>
    <scope>NUCLEOTIDE SEQUENCE [LARGE SCALE GENOMIC DNA]</scope>
    <source>
        <strain evidence="5">P73</strain>
    </source>
</reference>
<protein>
    <submittedName>
        <fullName evidence="5">Undecaprenyl-phosphate galactosephosphotransferase</fullName>
    </submittedName>
</protein>
<dbReference type="Proteomes" id="UP000031521">
    <property type="component" value="Chromosome"/>
</dbReference>
<comment type="similarity">
    <text evidence="1">Belongs to the bacterial sugar transferase family.</text>
</comment>
<dbReference type="GO" id="GO:0016780">
    <property type="term" value="F:phosphotransferase activity, for other substituted phosphate groups"/>
    <property type="evidence" value="ECO:0007669"/>
    <property type="project" value="TreeGrafter"/>
</dbReference>
<evidence type="ECO:0000256" key="1">
    <source>
        <dbReference type="ARBA" id="ARBA00006464"/>
    </source>
</evidence>
<dbReference type="KEGG" id="cid:P73_1168"/>
<name>A0A0B5DQT2_9RHOB</name>
<dbReference type="STRING" id="1208324.P73_1168"/>
<evidence type="ECO:0000313" key="6">
    <source>
        <dbReference type="Proteomes" id="UP000031521"/>
    </source>
</evidence>
<keyword evidence="3" id="KW-0472">Membrane</keyword>
<proteinExistence type="inferred from homology"/>
<evidence type="ECO:0000256" key="3">
    <source>
        <dbReference type="SAM" id="Phobius"/>
    </source>
</evidence>
<evidence type="ECO:0000259" key="4">
    <source>
        <dbReference type="Pfam" id="PF02397"/>
    </source>
</evidence>
<dbReference type="OrthoDB" id="9808602at2"/>
<evidence type="ECO:0000313" key="5">
    <source>
        <dbReference type="EMBL" id="AJE45883.1"/>
    </source>
</evidence>
<dbReference type="Pfam" id="PF02397">
    <property type="entry name" value="Bac_transf"/>
    <property type="match status" value="1"/>
</dbReference>
<dbReference type="GO" id="GO:0000271">
    <property type="term" value="P:polysaccharide biosynthetic process"/>
    <property type="evidence" value="ECO:0007669"/>
    <property type="project" value="UniProtKB-KW"/>
</dbReference>
<feature type="domain" description="Bacterial sugar transferase" evidence="4">
    <location>
        <begin position="39"/>
        <end position="230"/>
    </location>
</feature>